<sequence length="130" mass="15310">MPSVWSKLSDFWTWFLWGKRTYSDLDAEKKKEARHDLYCRLFVISNSVYFVTLYATFLLSMKTATLTEIGLNKIVPEGDIWKRRVGRCCFGIYAVLHLITMSTGMIFIVAPFYKFGFTRTLELLRYFFGL</sequence>
<keyword evidence="3" id="KW-1185">Reference proteome</keyword>
<dbReference type="HOGENOM" id="CLU_1940011_0_0_1"/>
<dbReference type="GeneID" id="3565104"/>
<evidence type="ECO:0000313" key="3">
    <source>
        <dbReference type="Proteomes" id="UP000001940"/>
    </source>
</evidence>
<keyword evidence="1" id="KW-0472">Membrane</keyword>
<dbReference type="InParanoid" id="N1NV11"/>
<evidence type="ECO:0000256" key="1">
    <source>
        <dbReference type="SAM" id="Phobius"/>
    </source>
</evidence>
<dbReference type="FunCoup" id="N1NV11">
    <property type="interactions" value="492"/>
</dbReference>
<accession>N1NV11</accession>
<dbReference type="PaxDb" id="6239-F17C11.13b"/>
<dbReference type="Proteomes" id="UP000001940">
    <property type="component" value="Chromosome V"/>
</dbReference>
<keyword evidence="1" id="KW-1133">Transmembrane helix</keyword>
<gene>
    <name evidence="2" type="ORF">CELE_F17C11.13</name>
    <name evidence="2 4" type="ORF">F17C11.13</name>
</gene>
<evidence type="ECO:0000313" key="2">
    <source>
        <dbReference type="EMBL" id="CCW45978.1"/>
    </source>
</evidence>
<dbReference type="OMA" id="WFLWGKT"/>
<dbReference type="ExpressionAtlas" id="N1NV11">
    <property type="expression patterns" value="baseline and differential"/>
</dbReference>
<dbReference type="AlphaFoldDB" id="N1NV11"/>
<dbReference type="AGR" id="WB:WBGene00023503"/>
<organism evidence="2 3">
    <name type="scientific">Caenorhabditis elegans</name>
    <dbReference type="NCBI Taxonomy" id="6239"/>
    <lineage>
        <taxon>Eukaryota</taxon>
        <taxon>Metazoa</taxon>
        <taxon>Ecdysozoa</taxon>
        <taxon>Nematoda</taxon>
        <taxon>Chromadorea</taxon>
        <taxon>Rhabditida</taxon>
        <taxon>Rhabditina</taxon>
        <taxon>Rhabditomorpha</taxon>
        <taxon>Rhabditoidea</taxon>
        <taxon>Rhabditidae</taxon>
        <taxon>Peloderinae</taxon>
        <taxon>Caenorhabditis</taxon>
    </lineage>
</organism>
<feature type="transmembrane region" description="Helical" evidence="1">
    <location>
        <begin position="37"/>
        <end position="57"/>
    </location>
</feature>
<dbReference type="eggNOG" id="ENOG502TIFZ">
    <property type="taxonomic scope" value="Eukaryota"/>
</dbReference>
<evidence type="ECO:0000313" key="4">
    <source>
        <dbReference type="WormBase" id="F17C11.13b"/>
    </source>
</evidence>
<name>N1NV11_CAEEL</name>
<dbReference type="Bgee" id="WBGene00023503">
    <property type="expression patterns" value="Expressed in larva and 1 other cell type or tissue"/>
</dbReference>
<dbReference type="RefSeq" id="NP_001294692.1">
    <property type="nucleotide sequence ID" value="NM_001307763.1"/>
</dbReference>
<dbReference type="WormBase" id="F17C11.13b">
    <property type="protein sequence ID" value="CE48394"/>
    <property type="gene ID" value="WBGene00023503"/>
</dbReference>
<dbReference type="OrthoDB" id="5833610at2759"/>
<proteinExistence type="predicted"/>
<reference evidence="2 3" key="1">
    <citation type="journal article" date="1998" name="Science">
        <title>Genome sequence of the nematode C. elegans: a platform for investigating biology.</title>
        <authorList>
            <consortium name="The C. elegans sequencing consortium"/>
            <person name="Sulson J.E."/>
            <person name="Waterston R."/>
        </authorList>
    </citation>
    <scope>NUCLEOTIDE SEQUENCE [LARGE SCALE GENOMIC DNA]</scope>
    <source>
        <strain evidence="2 3">Bristol N2</strain>
    </source>
</reference>
<protein>
    <submittedName>
        <fullName evidence="2">PGG domain-containing protein</fullName>
    </submittedName>
</protein>
<dbReference type="PeptideAtlas" id="N1NV11"/>
<feature type="transmembrane region" description="Helical" evidence="1">
    <location>
        <begin position="90"/>
        <end position="113"/>
    </location>
</feature>
<dbReference type="CTD" id="3565104"/>
<dbReference type="EMBL" id="BX284605">
    <property type="protein sequence ID" value="CCW45978.1"/>
    <property type="molecule type" value="Genomic_DNA"/>
</dbReference>
<keyword evidence="1" id="KW-0812">Transmembrane</keyword>